<evidence type="ECO:0000313" key="3">
    <source>
        <dbReference type="Proteomes" id="UP001149140"/>
    </source>
</evidence>
<evidence type="ECO:0000256" key="1">
    <source>
        <dbReference type="SAM" id="MobiDB-lite"/>
    </source>
</evidence>
<accession>A0A9X3N2X5</accession>
<reference evidence="2" key="1">
    <citation type="submission" date="2022-10" db="EMBL/GenBank/DDBJ databases">
        <title>The WGS of Solirubrobacter ginsenosidimutans DSM 21036.</title>
        <authorList>
            <person name="Jiang Z."/>
        </authorList>
    </citation>
    <scope>NUCLEOTIDE SEQUENCE</scope>
    <source>
        <strain evidence="2">DSM 21036</strain>
    </source>
</reference>
<gene>
    <name evidence="2" type="ORF">OM076_37670</name>
</gene>
<keyword evidence="3" id="KW-1185">Reference proteome</keyword>
<evidence type="ECO:0000313" key="2">
    <source>
        <dbReference type="EMBL" id="MDA0166055.1"/>
    </source>
</evidence>
<sequence>MRQDLRITREVPAAYRLHHRDLAEREITHHEGIPIISQARAARPPRPRRPSSSARVR</sequence>
<dbReference type="Proteomes" id="UP001149140">
    <property type="component" value="Unassembled WGS sequence"/>
</dbReference>
<dbReference type="AlphaFoldDB" id="A0A9X3N2X5"/>
<organism evidence="2 3">
    <name type="scientific">Solirubrobacter ginsenosidimutans</name>
    <dbReference type="NCBI Taxonomy" id="490573"/>
    <lineage>
        <taxon>Bacteria</taxon>
        <taxon>Bacillati</taxon>
        <taxon>Actinomycetota</taxon>
        <taxon>Thermoleophilia</taxon>
        <taxon>Solirubrobacterales</taxon>
        <taxon>Solirubrobacteraceae</taxon>
        <taxon>Solirubrobacter</taxon>
    </lineage>
</organism>
<protein>
    <submittedName>
        <fullName evidence="2">Uncharacterized protein</fullName>
    </submittedName>
</protein>
<dbReference type="RefSeq" id="WP_270045315.1">
    <property type="nucleotide sequence ID" value="NZ_JAPDOD010000057.1"/>
</dbReference>
<comment type="caution">
    <text evidence="2">The sequence shown here is derived from an EMBL/GenBank/DDBJ whole genome shotgun (WGS) entry which is preliminary data.</text>
</comment>
<feature type="region of interest" description="Disordered" evidence="1">
    <location>
        <begin position="28"/>
        <end position="57"/>
    </location>
</feature>
<name>A0A9X3N2X5_9ACTN</name>
<proteinExistence type="predicted"/>
<dbReference type="EMBL" id="JAPDOD010000057">
    <property type="protein sequence ID" value="MDA0166055.1"/>
    <property type="molecule type" value="Genomic_DNA"/>
</dbReference>